<sequence>MRVGPYDPSTSASRALLCASCQGVVARIGTPPGSWDGPEPEQFAYPARVDTWRGAHHTIDSGFISSVEKGCYICNALLEMFPKQERSRAQSSRTFYEICPNGHRRWALRFTIELPAGFSRYETPPQVIECEGAFKILPESALSRTPVKLKLEDDTSSEPCKSQIRTWLSRCTHGHSLCNEDWRTTTQYSMRLLNVSDTNIRLEEFGPGTGPNKYVTLSHCWNNSSERSLSQLKTSNLTDLRRGFAESSLPGNFRHAIAVARSIGINYLWIDALCIIQDSEDDWREQSNIMDDIYAGTHCNIAALNQVGEAGFLGKRRLEIIEPFLMRDPERASRSTTHIIGYDDFWCNSLLSSSLHNRAWVLQERLLSPRTIHFGEQIFWDCREHKACETYPTGIPDELSNHRTKAWRQSEQVLSPKSKVHPEPSQKSWLGALQAYLLPPRPVDRLIRQKKAYEYWSTAVEHYMRCELSHATDKLVAIQGLANKVHDMTGERYLAGLWDSPDLAHSLLWYTPGRQQANGRPSAKHGPRCMRGYRAPSWSWASLDAKIVWKWPSQCGQLLLRIEEIITQSHSDVASEASHPSEIRVSGRLIPVELQITSDYEDGSPDEDGSYAVEPRQANSTTESLEMIVDALSASDPTILLDEALVPRCTINVDLLPVVTEWRGRPAHPAAEVAGLILRRPSFNSRAVYERIGVFCFDKIPTDDNLLSGGGNSLQAAFSQRATERVILI</sequence>
<dbReference type="RefSeq" id="XP_016242039.1">
    <property type="nucleotide sequence ID" value="XM_016400315.1"/>
</dbReference>
<dbReference type="PANTHER" id="PTHR33112:SF10">
    <property type="entry name" value="TOL"/>
    <property type="match status" value="1"/>
</dbReference>
<evidence type="ECO:0000259" key="2">
    <source>
        <dbReference type="Pfam" id="PF06985"/>
    </source>
</evidence>
<evidence type="ECO:0000313" key="4">
    <source>
        <dbReference type="Proteomes" id="UP000054466"/>
    </source>
</evidence>
<organism evidence="3 4">
    <name type="scientific">Cladophialophora immunda</name>
    <dbReference type="NCBI Taxonomy" id="569365"/>
    <lineage>
        <taxon>Eukaryota</taxon>
        <taxon>Fungi</taxon>
        <taxon>Dikarya</taxon>
        <taxon>Ascomycota</taxon>
        <taxon>Pezizomycotina</taxon>
        <taxon>Eurotiomycetes</taxon>
        <taxon>Chaetothyriomycetidae</taxon>
        <taxon>Chaetothyriales</taxon>
        <taxon>Herpotrichiellaceae</taxon>
        <taxon>Cladophialophora</taxon>
    </lineage>
</organism>
<dbReference type="VEuPathDB" id="FungiDB:PV07_12753"/>
<dbReference type="Pfam" id="PF06985">
    <property type="entry name" value="HET"/>
    <property type="match status" value="1"/>
</dbReference>
<evidence type="ECO:0000313" key="3">
    <source>
        <dbReference type="EMBL" id="KIW21823.1"/>
    </source>
</evidence>
<gene>
    <name evidence="3" type="ORF">PV07_12753</name>
</gene>
<dbReference type="HOGENOM" id="CLU_002639_3_0_1"/>
<feature type="domain" description="Heterokaryon incompatibility" evidence="2">
    <location>
        <begin position="214"/>
        <end position="364"/>
    </location>
</feature>
<dbReference type="GeneID" id="27351947"/>
<accession>A0A0D2BRY4</accession>
<dbReference type="AlphaFoldDB" id="A0A0D2BRY4"/>
<dbReference type="STRING" id="569365.A0A0D2BRY4"/>
<dbReference type="EMBL" id="KN847157">
    <property type="protein sequence ID" value="KIW21823.1"/>
    <property type="molecule type" value="Genomic_DNA"/>
</dbReference>
<feature type="compositionally biased region" description="Acidic residues" evidence="1">
    <location>
        <begin position="599"/>
        <end position="609"/>
    </location>
</feature>
<keyword evidence="4" id="KW-1185">Reference proteome</keyword>
<name>A0A0D2BRY4_9EURO</name>
<dbReference type="Proteomes" id="UP000054466">
    <property type="component" value="Unassembled WGS sequence"/>
</dbReference>
<feature type="region of interest" description="Disordered" evidence="1">
    <location>
        <begin position="599"/>
        <end position="619"/>
    </location>
</feature>
<dbReference type="InterPro" id="IPR010730">
    <property type="entry name" value="HET"/>
</dbReference>
<dbReference type="PANTHER" id="PTHR33112">
    <property type="entry name" value="DOMAIN PROTEIN, PUTATIVE-RELATED"/>
    <property type="match status" value="1"/>
</dbReference>
<reference evidence="3 4" key="1">
    <citation type="submission" date="2015-01" db="EMBL/GenBank/DDBJ databases">
        <title>The Genome Sequence of Cladophialophora immunda CBS83496.</title>
        <authorList>
            <consortium name="The Broad Institute Genomics Platform"/>
            <person name="Cuomo C."/>
            <person name="de Hoog S."/>
            <person name="Gorbushina A."/>
            <person name="Stielow B."/>
            <person name="Teixiera M."/>
            <person name="Abouelleil A."/>
            <person name="Chapman S.B."/>
            <person name="Priest M."/>
            <person name="Young S.K."/>
            <person name="Wortman J."/>
            <person name="Nusbaum C."/>
            <person name="Birren B."/>
        </authorList>
    </citation>
    <scope>NUCLEOTIDE SEQUENCE [LARGE SCALE GENOMIC DNA]</scope>
    <source>
        <strain evidence="3 4">CBS 83496</strain>
    </source>
</reference>
<dbReference type="OrthoDB" id="5125733at2759"/>
<proteinExistence type="predicted"/>
<evidence type="ECO:0000256" key="1">
    <source>
        <dbReference type="SAM" id="MobiDB-lite"/>
    </source>
</evidence>
<protein>
    <recommendedName>
        <fullName evidence="2">Heterokaryon incompatibility domain-containing protein</fullName>
    </recommendedName>
</protein>